<comment type="similarity">
    <text evidence="2">Belongs to the cystinosin family.</text>
</comment>
<dbReference type="PANTHER" id="PTHR13131">
    <property type="entry name" value="CYSTINOSIN"/>
    <property type="match status" value="1"/>
</dbReference>
<feature type="transmembrane region" description="Helical" evidence="10">
    <location>
        <begin position="312"/>
        <end position="332"/>
    </location>
</feature>
<evidence type="ECO:0000256" key="6">
    <source>
        <dbReference type="ARBA" id="ARBA00022989"/>
    </source>
</evidence>
<protein>
    <recommendedName>
        <fullName evidence="13">Cystinosin</fullName>
    </recommendedName>
</protein>
<evidence type="ECO:0000256" key="5">
    <source>
        <dbReference type="ARBA" id="ARBA00022737"/>
    </source>
</evidence>
<dbReference type="SMART" id="SM00679">
    <property type="entry name" value="CTNS"/>
    <property type="match status" value="2"/>
</dbReference>
<proteinExistence type="inferred from homology"/>
<comment type="caution">
    <text evidence="11">The sequence shown here is derived from an EMBL/GenBank/DDBJ whole genome shotgun (WGS) entry which is preliminary data.</text>
</comment>
<keyword evidence="12" id="KW-1185">Reference proteome</keyword>
<keyword evidence="5" id="KW-0677">Repeat</keyword>
<keyword evidence="7 10" id="KW-0472">Membrane</keyword>
<keyword evidence="6 10" id="KW-1133">Transmembrane helix</keyword>
<feature type="region of interest" description="Disordered" evidence="9">
    <location>
        <begin position="443"/>
        <end position="494"/>
    </location>
</feature>
<feature type="transmembrane region" description="Helical" evidence="10">
    <location>
        <begin position="352"/>
        <end position="371"/>
    </location>
</feature>
<feature type="compositionally biased region" description="Polar residues" evidence="9">
    <location>
        <begin position="455"/>
        <end position="465"/>
    </location>
</feature>
<evidence type="ECO:0000256" key="4">
    <source>
        <dbReference type="ARBA" id="ARBA00022692"/>
    </source>
</evidence>
<feature type="transmembrane region" description="Helical" evidence="10">
    <location>
        <begin position="383"/>
        <end position="401"/>
    </location>
</feature>
<dbReference type="InterPro" id="IPR005282">
    <property type="entry name" value="LC_transporter"/>
</dbReference>
<evidence type="ECO:0000256" key="9">
    <source>
        <dbReference type="SAM" id="MobiDB-lite"/>
    </source>
</evidence>
<evidence type="ECO:0000256" key="2">
    <source>
        <dbReference type="ARBA" id="ARBA00006855"/>
    </source>
</evidence>
<keyword evidence="4 10" id="KW-0812">Transmembrane</keyword>
<dbReference type="InterPro" id="IPR006603">
    <property type="entry name" value="PQ-loop_rpt"/>
</dbReference>
<organism evidence="11 12">
    <name type="scientific">Orchesella dallaii</name>
    <dbReference type="NCBI Taxonomy" id="48710"/>
    <lineage>
        <taxon>Eukaryota</taxon>
        <taxon>Metazoa</taxon>
        <taxon>Ecdysozoa</taxon>
        <taxon>Arthropoda</taxon>
        <taxon>Hexapoda</taxon>
        <taxon>Collembola</taxon>
        <taxon>Entomobryomorpha</taxon>
        <taxon>Entomobryoidea</taxon>
        <taxon>Orchesellidae</taxon>
        <taxon>Orchesellinae</taxon>
        <taxon>Orchesella</taxon>
    </lineage>
</organism>
<feature type="transmembrane region" description="Helical" evidence="10">
    <location>
        <begin position="213"/>
        <end position="233"/>
    </location>
</feature>
<evidence type="ECO:0000256" key="10">
    <source>
        <dbReference type="SAM" id="Phobius"/>
    </source>
</evidence>
<keyword evidence="3" id="KW-0813">Transport</keyword>
<evidence type="ECO:0000313" key="12">
    <source>
        <dbReference type="Proteomes" id="UP001642540"/>
    </source>
</evidence>
<comment type="catalytic activity">
    <reaction evidence="8">
        <text>L-cystine(out) + H(+)(out) = L-cystine(in) + H(+)(in)</text>
        <dbReference type="Rhea" id="RHEA:66172"/>
        <dbReference type="ChEBI" id="CHEBI:15378"/>
        <dbReference type="ChEBI" id="CHEBI:35491"/>
    </reaction>
    <physiologicalReaction direction="left-to-right" evidence="8">
        <dbReference type="Rhea" id="RHEA:66173"/>
    </physiologicalReaction>
</comment>
<evidence type="ECO:0000313" key="11">
    <source>
        <dbReference type="EMBL" id="CAL8102951.1"/>
    </source>
</evidence>
<dbReference type="Proteomes" id="UP001642540">
    <property type="component" value="Unassembled WGS sequence"/>
</dbReference>
<dbReference type="Pfam" id="PF04193">
    <property type="entry name" value="PQ-loop"/>
    <property type="match status" value="2"/>
</dbReference>
<feature type="transmembrane region" description="Helical" evidence="10">
    <location>
        <begin position="288"/>
        <end position="306"/>
    </location>
</feature>
<dbReference type="Gene3D" id="1.20.1280.290">
    <property type="match status" value="1"/>
</dbReference>
<evidence type="ECO:0000256" key="8">
    <source>
        <dbReference type="ARBA" id="ARBA00048473"/>
    </source>
</evidence>
<evidence type="ECO:0000256" key="3">
    <source>
        <dbReference type="ARBA" id="ARBA00022448"/>
    </source>
</evidence>
<feature type="compositionally biased region" description="Polar residues" evidence="9">
    <location>
        <begin position="476"/>
        <end position="494"/>
    </location>
</feature>
<accession>A0ABP1QH94</accession>
<reference evidence="11 12" key="1">
    <citation type="submission" date="2024-08" db="EMBL/GenBank/DDBJ databases">
        <authorList>
            <person name="Cucini C."/>
            <person name="Frati F."/>
        </authorList>
    </citation>
    <scope>NUCLEOTIDE SEQUENCE [LARGE SCALE GENOMIC DNA]</scope>
</reference>
<gene>
    <name evidence="11" type="ORF">ODALV1_LOCUS11303</name>
</gene>
<dbReference type="EMBL" id="CAXLJM020000034">
    <property type="protein sequence ID" value="CAL8102951.1"/>
    <property type="molecule type" value="Genomic_DNA"/>
</dbReference>
<dbReference type="NCBIfam" id="TIGR00951">
    <property type="entry name" value="2A43"/>
    <property type="match status" value="1"/>
</dbReference>
<comment type="subcellular location">
    <subcellularLocation>
        <location evidence="1">Endomembrane system</location>
        <topology evidence="1">Multi-pass membrane protein</topology>
    </subcellularLocation>
</comment>
<feature type="transmembrane region" description="Helical" evidence="10">
    <location>
        <begin position="253"/>
        <end position="276"/>
    </location>
</feature>
<sequence length="494" mass="55449">MDANKRKGKMVFRKRRGNTNGRFTSSLVWPSRFLSVVLFMLCGKAITAQNASNGTGTINPPPLRISTHDLNIKVGQTENVLLFPTENFEPVFRNITQSTYLVFHSSVPDVIQPLENITLADSTGFIKSNHTLNIFALDAGILTVTSQIVPENISIYEPSNIFLRVEVYKLETLLILSNIVGWIYFAAWSISFYPQIIQNYQRKSVRGLSLDFVFLNITGFSVYAIFNIGLYWFKSMQQEYYVEYPHGVIPVQLNDVVFTIHALFACGITVVQCLIYDRGSQTISDTGKMLLCTLLVFVFVIFIVAASKAISWLTFLTWCSYVKLVITLIKYVPQAYLNWYRKSTSGWSIGNVLLDFTGGIFSLTQMIFIAFNHNDWASFFGDLTKFGLGFFSILFDIFFMVQHYVLYRSHAAYDPIEGGDSPADPNQYDGDITTSNHFAGSVDSAEIENGGVPSGDNNYYDNQQPPISPAAIAVEQNDSQSTQVPPMNTDSSDN</sequence>
<name>A0ABP1QH94_9HEXA</name>
<dbReference type="PANTHER" id="PTHR13131:SF5">
    <property type="entry name" value="CYSTINOSIN"/>
    <property type="match status" value="1"/>
</dbReference>
<evidence type="ECO:0008006" key="13">
    <source>
        <dbReference type="Google" id="ProtNLM"/>
    </source>
</evidence>
<evidence type="ECO:0000256" key="7">
    <source>
        <dbReference type="ARBA" id="ARBA00023136"/>
    </source>
</evidence>
<feature type="transmembrane region" description="Helical" evidence="10">
    <location>
        <begin position="173"/>
        <end position="193"/>
    </location>
</feature>
<evidence type="ECO:0000256" key="1">
    <source>
        <dbReference type="ARBA" id="ARBA00004127"/>
    </source>
</evidence>